<evidence type="ECO:0000256" key="3">
    <source>
        <dbReference type="ARBA" id="ARBA00023163"/>
    </source>
</evidence>
<feature type="domain" description="HTH tetR-type" evidence="5">
    <location>
        <begin position="11"/>
        <end position="71"/>
    </location>
</feature>
<dbReference type="InterPro" id="IPR023772">
    <property type="entry name" value="DNA-bd_HTH_TetR-type_CS"/>
</dbReference>
<dbReference type="Proteomes" id="UP000011744">
    <property type="component" value="Unassembled WGS sequence"/>
</dbReference>
<dbReference type="PRINTS" id="PR00455">
    <property type="entry name" value="HTHTETR"/>
</dbReference>
<name>M3A6B8_9PROT</name>
<evidence type="ECO:0000259" key="5">
    <source>
        <dbReference type="PROSITE" id="PS50977"/>
    </source>
</evidence>
<accession>M3A6B8</accession>
<evidence type="ECO:0000256" key="4">
    <source>
        <dbReference type="PROSITE-ProRule" id="PRU00335"/>
    </source>
</evidence>
<dbReference type="EMBL" id="AONQ01000069">
    <property type="protein sequence ID" value="EME68348.1"/>
    <property type="molecule type" value="Genomic_DNA"/>
</dbReference>
<dbReference type="Gene3D" id="1.10.10.60">
    <property type="entry name" value="Homeodomain-like"/>
    <property type="match status" value="1"/>
</dbReference>
<keyword evidence="1" id="KW-0805">Transcription regulation</keyword>
<evidence type="ECO:0000256" key="2">
    <source>
        <dbReference type="ARBA" id="ARBA00023125"/>
    </source>
</evidence>
<evidence type="ECO:0000313" key="6">
    <source>
        <dbReference type="EMBL" id="EME68348.1"/>
    </source>
</evidence>
<dbReference type="InterPro" id="IPR036271">
    <property type="entry name" value="Tet_transcr_reg_TetR-rel_C_sf"/>
</dbReference>
<dbReference type="InterPro" id="IPR050109">
    <property type="entry name" value="HTH-type_TetR-like_transc_reg"/>
</dbReference>
<dbReference type="FunFam" id="1.10.10.60:FF:000141">
    <property type="entry name" value="TetR family transcriptional regulator"/>
    <property type="match status" value="1"/>
</dbReference>
<sequence>MSQTRTRSKPSAKREAILDAAQRLFLDEGYAATSMDAVAARAGVSKATIYAHFEGKDQLFAAIMHRRCEASFVFAPPDESFDAARTFTTYGERLLTLLMTPDALALYRVVVAESARTPELAQAFYDTGPVRGKAVIAASVVRLQERGELVAEVDSTVIADQFVGMLRAETYHLALLGLPPGRSLDDTVAAAVQTLIRAYGRR</sequence>
<dbReference type="RefSeq" id="WP_008620652.1">
    <property type="nucleotide sequence ID" value="NZ_AONQ01000069.1"/>
</dbReference>
<organism evidence="6 7">
    <name type="scientific">Paramagnetospirillum caucaseum</name>
    <dbReference type="NCBI Taxonomy" id="1244869"/>
    <lineage>
        <taxon>Bacteria</taxon>
        <taxon>Pseudomonadati</taxon>
        <taxon>Pseudomonadota</taxon>
        <taxon>Alphaproteobacteria</taxon>
        <taxon>Rhodospirillales</taxon>
        <taxon>Magnetospirillaceae</taxon>
        <taxon>Paramagnetospirillum</taxon>
    </lineage>
</organism>
<gene>
    <name evidence="6" type="ORF">H261_18857</name>
</gene>
<keyword evidence="3" id="KW-0804">Transcription</keyword>
<dbReference type="SUPFAM" id="SSF48498">
    <property type="entry name" value="Tetracyclin repressor-like, C-terminal domain"/>
    <property type="match status" value="1"/>
</dbReference>
<dbReference type="GO" id="GO:0000976">
    <property type="term" value="F:transcription cis-regulatory region binding"/>
    <property type="evidence" value="ECO:0007669"/>
    <property type="project" value="TreeGrafter"/>
</dbReference>
<dbReference type="PROSITE" id="PS50977">
    <property type="entry name" value="HTH_TETR_2"/>
    <property type="match status" value="1"/>
</dbReference>
<dbReference type="InterPro" id="IPR001647">
    <property type="entry name" value="HTH_TetR"/>
</dbReference>
<dbReference type="PANTHER" id="PTHR30055:SF119">
    <property type="entry name" value="NALC"/>
    <property type="match status" value="1"/>
</dbReference>
<dbReference type="PROSITE" id="PS01081">
    <property type="entry name" value="HTH_TETR_1"/>
    <property type="match status" value="1"/>
</dbReference>
<dbReference type="SUPFAM" id="SSF46689">
    <property type="entry name" value="Homeodomain-like"/>
    <property type="match status" value="1"/>
</dbReference>
<dbReference type="GO" id="GO:0003700">
    <property type="term" value="F:DNA-binding transcription factor activity"/>
    <property type="evidence" value="ECO:0007669"/>
    <property type="project" value="TreeGrafter"/>
</dbReference>
<feature type="DNA-binding region" description="H-T-H motif" evidence="4">
    <location>
        <begin position="34"/>
        <end position="53"/>
    </location>
</feature>
<dbReference type="InterPro" id="IPR039536">
    <property type="entry name" value="TetR_C_Proteobacteria"/>
</dbReference>
<dbReference type="PANTHER" id="PTHR30055">
    <property type="entry name" value="HTH-TYPE TRANSCRIPTIONAL REGULATOR RUTR"/>
    <property type="match status" value="1"/>
</dbReference>
<dbReference type="OrthoDB" id="5292901at2"/>
<protein>
    <submittedName>
        <fullName evidence="6">Transcriptional regulator</fullName>
    </submittedName>
</protein>
<dbReference type="eggNOG" id="COG1309">
    <property type="taxonomic scope" value="Bacteria"/>
</dbReference>
<dbReference type="AlphaFoldDB" id="M3A6B8"/>
<reference evidence="6 7" key="1">
    <citation type="journal article" date="2014" name="Genome Announc.">
        <title>Draft Genome Sequence of Magnetospirillum sp. Strain SO-1, a Freshwater Magnetotactic Bacterium Isolated from the Ol'khovka River, Russia.</title>
        <authorList>
            <person name="Grouzdev D.S."/>
            <person name="Dziuba M.V."/>
            <person name="Sukhacheva M.S."/>
            <person name="Mardanov A.V."/>
            <person name="Beletskiy A.V."/>
            <person name="Kuznetsov B.B."/>
            <person name="Skryabin K.G."/>
        </authorList>
    </citation>
    <scope>NUCLEOTIDE SEQUENCE [LARGE SCALE GENOMIC DNA]</scope>
    <source>
        <strain evidence="6 7">SO-1</strain>
    </source>
</reference>
<dbReference type="PATRIC" id="fig|1244869.3.peg.3770"/>
<proteinExistence type="predicted"/>
<dbReference type="InterPro" id="IPR009057">
    <property type="entry name" value="Homeodomain-like_sf"/>
</dbReference>
<keyword evidence="7" id="KW-1185">Reference proteome</keyword>
<evidence type="ECO:0000256" key="1">
    <source>
        <dbReference type="ARBA" id="ARBA00023015"/>
    </source>
</evidence>
<dbReference type="Pfam" id="PF00440">
    <property type="entry name" value="TetR_N"/>
    <property type="match status" value="1"/>
</dbReference>
<evidence type="ECO:0000313" key="7">
    <source>
        <dbReference type="Proteomes" id="UP000011744"/>
    </source>
</evidence>
<dbReference type="STRING" id="1244869.H261_18857"/>
<dbReference type="Pfam" id="PF14246">
    <property type="entry name" value="TetR_C_7"/>
    <property type="match status" value="1"/>
</dbReference>
<comment type="caution">
    <text evidence="6">The sequence shown here is derived from an EMBL/GenBank/DDBJ whole genome shotgun (WGS) entry which is preliminary data.</text>
</comment>
<dbReference type="Gene3D" id="1.10.357.10">
    <property type="entry name" value="Tetracycline Repressor, domain 2"/>
    <property type="match status" value="1"/>
</dbReference>
<keyword evidence="2 4" id="KW-0238">DNA-binding</keyword>